<dbReference type="AlphaFoldDB" id="A0A3R7M7D3"/>
<organism evidence="3 4">
    <name type="scientific">Penaeus vannamei</name>
    <name type="common">Whiteleg shrimp</name>
    <name type="synonym">Litopenaeus vannamei</name>
    <dbReference type="NCBI Taxonomy" id="6689"/>
    <lineage>
        <taxon>Eukaryota</taxon>
        <taxon>Metazoa</taxon>
        <taxon>Ecdysozoa</taxon>
        <taxon>Arthropoda</taxon>
        <taxon>Crustacea</taxon>
        <taxon>Multicrustacea</taxon>
        <taxon>Malacostraca</taxon>
        <taxon>Eumalacostraca</taxon>
        <taxon>Eucarida</taxon>
        <taxon>Decapoda</taxon>
        <taxon>Dendrobranchiata</taxon>
        <taxon>Penaeoidea</taxon>
        <taxon>Penaeidae</taxon>
        <taxon>Penaeus</taxon>
    </lineage>
</organism>
<feature type="compositionally biased region" description="Pro residues" evidence="1">
    <location>
        <begin position="17"/>
        <end position="27"/>
    </location>
</feature>
<reference evidence="3 4" key="1">
    <citation type="submission" date="2018-04" db="EMBL/GenBank/DDBJ databases">
        <authorList>
            <person name="Zhang X."/>
            <person name="Yuan J."/>
            <person name="Li F."/>
            <person name="Xiang J."/>
        </authorList>
    </citation>
    <scope>NUCLEOTIDE SEQUENCE [LARGE SCALE GENOMIC DNA]</scope>
    <source>
        <tissue evidence="3">Muscle</tissue>
    </source>
</reference>
<sequence length="176" mass="19635">MVALLREQTAAPSEASPGPPSVPCDPLSPPCSSSSVAGHAFFISDGRPVNHFEYFRPWFDGLGHAFPVLNLPFAFILAFAYLQEFAYRLVYWLFPFTPFVTPAEAYKSGIAHYFSCRKAELMFGYRPTRPNDQTQAVEYYVRKGYVRSSPKGMSTLAVILGAVLCLLFGLVLFKCQ</sequence>
<feature type="transmembrane region" description="Helical" evidence="2">
    <location>
        <begin position="152"/>
        <end position="173"/>
    </location>
</feature>
<dbReference type="Gene3D" id="3.40.50.720">
    <property type="entry name" value="NAD(P)-binding Rossmann-like Domain"/>
    <property type="match status" value="1"/>
</dbReference>
<feature type="region of interest" description="Disordered" evidence="1">
    <location>
        <begin position="8"/>
        <end position="27"/>
    </location>
</feature>
<proteinExistence type="predicted"/>
<evidence type="ECO:0000313" key="3">
    <source>
        <dbReference type="EMBL" id="ROT74081.1"/>
    </source>
</evidence>
<accession>A0A3R7M7D3</accession>
<evidence type="ECO:0000256" key="2">
    <source>
        <dbReference type="SAM" id="Phobius"/>
    </source>
</evidence>
<dbReference type="STRING" id="6689.A0A3R7M7D3"/>
<dbReference type="OrthoDB" id="2735536at2759"/>
<feature type="transmembrane region" description="Helical" evidence="2">
    <location>
        <begin position="62"/>
        <end position="82"/>
    </location>
</feature>
<keyword evidence="2" id="KW-1133">Transmembrane helix</keyword>
<dbReference type="EMBL" id="QCYY01001939">
    <property type="protein sequence ID" value="ROT74081.1"/>
    <property type="molecule type" value="Genomic_DNA"/>
</dbReference>
<evidence type="ECO:0000256" key="1">
    <source>
        <dbReference type="SAM" id="MobiDB-lite"/>
    </source>
</evidence>
<name>A0A3R7M7D3_PENVA</name>
<gene>
    <name evidence="3" type="ORF">C7M84_007437</name>
</gene>
<comment type="caution">
    <text evidence="3">The sequence shown here is derived from an EMBL/GenBank/DDBJ whole genome shotgun (WGS) entry which is preliminary data.</text>
</comment>
<keyword evidence="4" id="KW-1185">Reference proteome</keyword>
<keyword evidence="2" id="KW-0472">Membrane</keyword>
<dbReference type="Proteomes" id="UP000283509">
    <property type="component" value="Unassembled WGS sequence"/>
</dbReference>
<reference evidence="3 4" key="2">
    <citation type="submission" date="2019-01" db="EMBL/GenBank/DDBJ databases">
        <title>The decoding of complex shrimp genome reveals the adaptation for benthos swimmer, frequently molting mechanism and breeding impact on genome.</title>
        <authorList>
            <person name="Sun Y."/>
            <person name="Gao Y."/>
            <person name="Yu Y."/>
        </authorList>
    </citation>
    <scope>NUCLEOTIDE SEQUENCE [LARGE SCALE GENOMIC DNA]</scope>
    <source>
        <tissue evidence="3">Muscle</tissue>
    </source>
</reference>
<keyword evidence="2" id="KW-0812">Transmembrane</keyword>
<protein>
    <submittedName>
        <fullName evidence="3">Uncharacterized protein</fullName>
    </submittedName>
</protein>
<evidence type="ECO:0000313" key="4">
    <source>
        <dbReference type="Proteomes" id="UP000283509"/>
    </source>
</evidence>